<name>A0A6G0MFJ6_9STRA</name>
<evidence type="ECO:0000256" key="1">
    <source>
        <dbReference type="ARBA" id="ARBA00004613"/>
    </source>
</evidence>
<evidence type="ECO:0000313" key="8">
    <source>
        <dbReference type="Proteomes" id="UP000476176"/>
    </source>
</evidence>
<dbReference type="Pfam" id="PF16810">
    <property type="entry name" value="RXLR"/>
    <property type="match status" value="1"/>
</dbReference>
<evidence type="ECO:0000313" key="9">
    <source>
        <dbReference type="Proteomes" id="UP000488956"/>
    </source>
</evidence>
<dbReference type="Proteomes" id="UP000488956">
    <property type="component" value="Unassembled WGS sequence"/>
</dbReference>
<accession>A0A6G0MFJ6</accession>
<keyword evidence="4 5" id="KW-0732">Signal</keyword>
<comment type="subcellular location">
    <subcellularLocation>
        <location evidence="1 5">Secreted</location>
    </subcellularLocation>
</comment>
<dbReference type="Proteomes" id="UP000476176">
    <property type="component" value="Unassembled WGS sequence"/>
</dbReference>
<comment type="caution">
    <text evidence="7">The sequence shown here is derived from an EMBL/GenBank/DDBJ whole genome shotgun (WGS) entry which is preliminary data.</text>
</comment>
<dbReference type="EMBL" id="QXFX01005213">
    <property type="protein sequence ID" value="KAE9061423.1"/>
    <property type="molecule type" value="Genomic_DNA"/>
</dbReference>
<dbReference type="GO" id="GO:0005576">
    <property type="term" value="C:extracellular region"/>
    <property type="evidence" value="ECO:0007669"/>
    <property type="project" value="UniProtKB-SubCell"/>
</dbReference>
<feature type="signal peptide" evidence="5">
    <location>
        <begin position="1"/>
        <end position="20"/>
    </location>
</feature>
<dbReference type="InterPro" id="IPR031825">
    <property type="entry name" value="RXLR"/>
</dbReference>
<sequence>MRVHCVFLAIAATLVAVTDATFTSSALEKASVAKLVLPDGAQAAQTAPTRFLRKRAAKEESEEEERVGHLNLLTFLPKFVKQVEGKSNAQMLHHLQQLKFSDKQREAFLMLYHAHLQKLAKAAAHN</sequence>
<comment type="function">
    <text evidence="5">Effector that suppresses plant defense responses during pathogen infection.</text>
</comment>
<gene>
    <name evidence="7" type="ORF">PF004_g29278</name>
    <name evidence="6" type="ORF">PF010_g29826</name>
</gene>
<protein>
    <recommendedName>
        <fullName evidence="5">RxLR effector protein</fullName>
    </recommendedName>
</protein>
<evidence type="ECO:0000256" key="5">
    <source>
        <dbReference type="RuleBase" id="RU367124"/>
    </source>
</evidence>
<feature type="chain" id="PRO_5033928870" description="RxLR effector protein" evidence="5">
    <location>
        <begin position="21"/>
        <end position="126"/>
    </location>
</feature>
<dbReference type="AlphaFoldDB" id="A0A6G0MFJ6"/>
<proteinExistence type="inferred from homology"/>
<comment type="similarity">
    <text evidence="2 5">Belongs to the RxLR effector family.</text>
</comment>
<reference evidence="8 9" key="1">
    <citation type="submission" date="2018-09" db="EMBL/GenBank/DDBJ databases">
        <title>Genomic investigation of the strawberry pathogen Phytophthora fragariae indicates pathogenicity is determined by transcriptional variation in three key races.</title>
        <authorList>
            <person name="Adams T.M."/>
            <person name="Armitage A.D."/>
            <person name="Sobczyk M.K."/>
            <person name="Bates H.J."/>
            <person name="Dunwell J.M."/>
            <person name="Nellist C.F."/>
            <person name="Harrison R.J."/>
        </authorList>
    </citation>
    <scope>NUCLEOTIDE SEQUENCE [LARGE SCALE GENOMIC DNA]</scope>
    <source>
        <strain evidence="7 8">BC-23</strain>
        <strain evidence="6 9">ONT-3</strain>
    </source>
</reference>
<evidence type="ECO:0000313" key="6">
    <source>
        <dbReference type="EMBL" id="KAE9061423.1"/>
    </source>
</evidence>
<evidence type="ECO:0000313" key="7">
    <source>
        <dbReference type="EMBL" id="KAE9166084.1"/>
    </source>
</evidence>
<evidence type="ECO:0000256" key="2">
    <source>
        <dbReference type="ARBA" id="ARBA00010400"/>
    </source>
</evidence>
<evidence type="ECO:0000256" key="4">
    <source>
        <dbReference type="ARBA" id="ARBA00022729"/>
    </source>
</evidence>
<keyword evidence="3 5" id="KW-0964">Secreted</keyword>
<comment type="domain">
    <text evidence="5">The RxLR-dEER motif acts to carry the protein into the host cell cytoplasm through binding to cell surface phosphatidylinositol-3-phosphate.</text>
</comment>
<dbReference type="EMBL" id="QXGC01005222">
    <property type="protein sequence ID" value="KAE9166084.1"/>
    <property type="molecule type" value="Genomic_DNA"/>
</dbReference>
<organism evidence="7 8">
    <name type="scientific">Phytophthora fragariae</name>
    <dbReference type="NCBI Taxonomy" id="53985"/>
    <lineage>
        <taxon>Eukaryota</taxon>
        <taxon>Sar</taxon>
        <taxon>Stramenopiles</taxon>
        <taxon>Oomycota</taxon>
        <taxon>Peronosporomycetes</taxon>
        <taxon>Peronosporales</taxon>
        <taxon>Peronosporaceae</taxon>
        <taxon>Phytophthora</taxon>
    </lineage>
</organism>
<evidence type="ECO:0000256" key="3">
    <source>
        <dbReference type="ARBA" id="ARBA00022525"/>
    </source>
</evidence>